<gene>
    <name evidence="1" type="ORF">MCNOR_2821</name>
</gene>
<protein>
    <submittedName>
        <fullName evidence="1">Uncharacterized protein</fullName>
    </submittedName>
</protein>
<dbReference type="RefSeq" id="WP_282213320.1">
    <property type="nucleotide sequence ID" value="NZ_OX458332.1"/>
</dbReference>
<organism evidence="1 2">
    <name type="scientific">Methylococcus capsulatus</name>
    <dbReference type="NCBI Taxonomy" id="414"/>
    <lineage>
        <taxon>Bacteria</taxon>
        <taxon>Pseudomonadati</taxon>
        <taxon>Pseudomonadota</taxon>
        <taxon>Gammaproteobacteria</taxon>
        <taxon>Methylococcales</taxon>
        <taxon>Methylococcaceae</taxon>
        <taxon>Methylococcus</taxon>
    </lineage>
</organism>
<evidence type="ECO:0000313" key="1">
    <source>
        <dbReference type="EMBL" id="CAI8868313.1"/>
    </source>
</evidence>
<dbReference type="EMBL" id="OX458332">
    <property type="protein sequence ID" value="CAI8868313.1"/>
    <property type="molecule type" value="Genomic_DNA"/>
</dbReference>
<dbReference type="Proteomes" id="UP001158598">
    <property type="component" value="Chromosome"/>
</dbReference>
<accession>A0AA35UFA5</accession>
<sequence>MAVVAYDPGAQDMLRVLQTARIGPARNRPASPAIRGMVNPRWFGASAMPSGLRTGG</sequence>
<proteinExistence type="predicted"/>
<dbReference type="AlphaFoldDB" id="A0AA35UFA5"/>
<reference evidence="1" key="1">
    <citation type="submission" date="2023-03" db="EMBL/GenBank/DDBJ databases">
        <authorList>
            <person name="Pearce D."/>
        </authorList>
    </citation>
    <scope>NUCLEOTIDE SEQUENCE</scope>
    <source>
        <strain evidence="1">Mc</strain>
    </source>
</reference>
<evidence type="ECO:0000313" key="2">
    <source>
        <dbReference type="Proteomes" id="UP001158598"/>
    </source>
</evidence>
<name>A0AA35UFA5_METCP</name>